<dbReference type="EMBL" id="JAATEO010000018">
    <property type="protein sequence ID" value="NJP33727.1"/>
    <property type="molecule type" value="Genomic_DNA"/>
</dbReference>
<protein>
    <submittedName>
        <fullName evidence="1">Helix-turn-helix domain-containing protein</fullName>
    </submittedName>
</protein>
<keyword evidence="2" id="KW-1185">Reference proteome</keyword>
<evidence type="ECO:0000313" key="1">
    <source>
        <dbReference type="EMBL" id="NJP33727.1"/>
    </source>
</evidence>
<sequence length="154" mass="17220">MSSDARERLAELIRRRRLALGLSERQAAQRAGVSRNTWAGVEDGTRRTADHRFAGIERAMAWAPGSIVAILAGGEPTDADADAEADLGQREAVTAAPPAPRDEEVEIVLADDSLDNEMKMEIIELIYERRQRDRAASMEETRRMIDMFRRRLSA</sequence>
<organism evidence="1 2">
    <name type="scientific">Micromonospora thermarum</name>
    <dbReference type="NCBI Taxonomy" id="2720024"/>
    <lineage>
        <taxon>Bacteria</taxon>
        <taxon>Bacillati</taxon>
        <taxon>Actinomycetota</taxon>
        <taxon>Actinomycetes</taxon>
        <taxon>Micromonosporales</taxon>
        <taxon>Micromonosporaceae</taxon>
        <taxon>Micromonospora</taxon>
    </lineage>
</organism>
<evidence type="ECO:0000313" key="2">
    <source>
        <dbReference type="Proteomes" id="UP000783871"/>
    </source>
</evidence>
<dbReference type="Proteomes" id="UP000783871">
    <property type="component" value="Unassembled WGS sequence"/>
</dbReference>
<dbReference type="Gene3D" id="1.10.260.40">
    <property type="entry name" value="lambda repressor-like DNA-binding domains"/>
    <property type="match status" value="1"/>
</dbReference>
<comment type="caution">
    <text evidence="1">The sequence shown here is derived from an EMBL/GenBank/DDBJ whole genome shotgun (WGS) entry which is preliminary data.</text>
</comment>
<dbReference type="InterPro" id="IPR001387">
    <property type="entry name" value="Cro/C1-type_HTH"/>
</dbReference>
<accession>A0ABX0Z915</accession>
<dbReference type="CDD" id="cd00093">
    <property type="entry name" value="HTH_XRE"/>
    <property type="match status" value="1"/>
</dbReference>
<dbReference type="SUPFAM" id="SSF47413">
    <property type="entry name" value="lambda repressor-like DNA-binding domains"/>
    <property type="match status" value="1"/>
</dbReference>
<name>A0ABX0Z915_9ACTN</name>
<gene>
    <name evidence="1" type="ORF">HCJ94_17485</name>
</gene>
<dbReference type="InterPro" id="IPR010982">
    <property type="entry name" value="Lambda_DNA-bd_dom_sf"/>
</dbReference>
<dbReference type="Pfam" id="PF13560">
    <property type="entry name" value="HTH_31"/>
    <property type="match status" value="1"/>
</dbReference>
<proteinExistence type="predicted"/>
<reference evidence="1 2" key="1">
    <citation type="submission" date="2020-03" db="EMBL/GenBank/DDBJ databases">
        <title>WGS of actinomycetes isolated from Thailand.</title>
        <authorList>
            <person name="Thawai C."/>
        </authorList>
    </citation>
    <scope>NUCLEOTIDE SEQUENCE [LARGE SCALE GENOMIC DNA]</scope>
    <source>
        <strain evidence="1 2">HSS6-12</strain>
    </source>
</reference>